<accession>A0ABV6HNI1</accession>
<dbReference type="GO" id="GO:0008887">
    <property type="term" value="F:glycerate kinase activity"/>
    <property type="evidence" value="ECO:0007669"/>
    <property type="project" value="UniProtKB-EC"/>
</dbReference>
<dbReference type="Proteomes" id="UP001589774">
    <property type="component" value="Unassembled WGS sequence"/>
</dbReference>
<organism evidence="5 6">
    <name type="scientific">Olivibacter oleidegradans</name>
    <dbReference type="NCBI Taxonomy" id="760123"/>
    <lineage>
        <taxon>Bacteria</taxon>
        <taxon>Pseudomonadati</taxon>
        <taxon>Bacteroidota</taxon>
        <taxon>Sphingobacteriia</taxon>
        <taxon>Sphingobacteriales</taxon>
        <taxon>Sphingobacteriaceae</taxon>
        <taxon>Olivibacter</taxon>
    </lineage>
</organism>
<evidence type="ECO:0000313" key="6">
    <source>
        <dbReference type="Proteomes" id="UP001589774"/>
    </source>
</evidence>
<dbReference type="InterPro" id="IPR036129">
    <property type="entry name" value="Glycerate_kinase_sf"/>
</dbReference>
<keyword evidence="6" id="KW-1185">Reference proteome</keyword>
<dbReference type="InterPro" id="IPR004381">
    <property type="entry name" value="Glycerate_kinase"/>
</dbReference>
<keyword evidence="3 4" id="KW-0418">Kinase</keyword>
<dbReference type="Pfam" id="PF02595">
    <property type="entry name" value="Gly_kinase"/>
    <property type="match status" value="1"/>
</dbReference>
<dbReference type="EC" id="2.7.1.31" evidence="5"/>
<sequence>MQILIAPNAFKNSLAADQAAIALAEGLKESGLICSLSCFPIGDGGDGTMKLLIKHLCLNTVEVNTIDPLGRPIKANYGYDQKTATAYIEMADASGIRLLADNELNPMKATSQGTGLMIKDALVRGARYIVLGVGGSATVDGACGILSAMGAKFLDKKGEELKVSPLELLKLDRIDLSGLDKRIEYCRFTVLTDVKNKLLGSKGAAFVFGPQKGASVEQQEVLDDILEHLNCIWTTQLKKDAGRLIGGGAAGGVAAGLWAMLDAELLNGIDYFLKVTDFDKKLTKADLLITGEGAIDLQTLDGKGPFGVAYRAKALGLPVIGVAGNVPLQTNEQMDAYFDILIPTGHGAVSLEELKKCTAENLERTGKLIGKFLQFASKKTVK</sequence>
<dbReference type="EMBL" id="JBHLWO010000002">
    <property type="protein sequence ID" value="MFC0320457.1"/>
    <property type="molecule type" value="Genomic_DNA"/>
</dbReference>
<dbReference type="NCBIfam" id="TIGR00045">
    <property type="entry name" value="glycerate kinase"/>
    <property type="match status" value="1"/>
</dbReference>
<evidence type="ECO:0000256" key="2">
    <source>
        <dbReference type="ARBA" id="ARBA00022679"/>
    </source>
</evidence>
<keyword evidence="2 4" id="KW-0808">Transferase</keyword>
<dbReference type="InterPro" id="IPR018197">
    <property type="entry name" value="Glycerate_kinase_RE-like"/>
</dbReference>
<comment type="similarity">
    <text evidence="1 4">Belongs to the glycerate kinase type-1 family.</text>
</comment>
<protein>
    <submittedName>
        <fullName evidence="5">Glycerate kinase</fullName>
        <ecNumber evidence="5">2.7.1.31</ecNumber>
    </submittedName>
</protein>
<name>A0ABV6HNI1_9SPHI</name>
<evidence type="ECO:0000256" key="3">
    <source>
        <dbReference type="ARBA" id="ARBA00022777"/>
    </source>
</evidence>
<dbReference type="RefSeq" id="WP_130858493.1">
    <property type="nucleotide sequence ID" value="NZ_JBHLWO010000002.1"/>
</dbReference>
<dbReference type="PANTHER" id="PTHR21599:SF0">
    <property type="entry name" value="GLYCERATE KINASE"/>
    <property type="match status" value="1"/>
</dbReference>
<proteinExistence type="inferred from homology"/>
<gene>
    <name evidence="5" type="ORF">ACFFI0_19175</name>
</gene>
<dbReference type="Gene3D" id="3.90.1510.10">
    <property type="entry name" value="Glycerate kinase, domain 2"/>
    <property type="match status" value="1"/>
</dbReference>
<dbReference type="PIRSF" id="PIRSF006078">
    <property type="entry name" value="GlxK"/>
    <property type="match status" value="1"/>
</dbReference>
<reference evidence="5 6" key="1">
    <citation type="submission" date="2024-09" db="EMBL/GenBank/DDBJ databases">
        <authorList>
            <person name="Sun Q."/>
            <person name="Mori K."/>
        </authorList>
    </citation>
    <scope>NUCLEOTIDE SEQUENCE [LARGE SCALE GENOMIC DNA]</scope>
    <source>
        <strain evidence="5 6">CCM 7765</strain>
    </source>
</reference>
<dbReference type="SUPFAM" id="SSF110738">
    <property type="entry name" value="Glycerate kinase I"/>
    <property type="match status" value="1"/>
</dbReference>
<dbReference type="InterPro" id="IPR018193">
    <property type="entry name" value="Glyc_kinase_flavodox-like_fold"/>
</dbReference>
<evidence type="ECO:0000313" key="5">
    <source>
        <dbReference type="EMBL" id="MFC0320457.1"/>
    </source>
</evidence>
<comment type="caution">
    <text evidence="5">The sequence shown here is derived from an EMBL/GenBank/DDBJ whole genome shotgun (WGS) entry which is preliminary data.</text>
</comment>
<dbReference type="Gene3D" id="3.40.50.10350">
    <property type="entry name" value="Glycerate kinase, domain 1"/>
    <property type="match status" value="1"/>
</dbReference>
<evidence type="ECO:0000256" key="1">
    <source>
        <dbReference type="ARBA" id="ARBA00006284"/>
    </source>
</evidence>
<dbReference type="PANTHER" id="PTHR21599">
    <property type="entry name" value="GLYCERATE KINASE"/>
    <property type="match status" value="1"/>
</dbReference>
<evidence type="ECO:0000256" key="4">
    <source>
        <dbReference type="PIRNR" id="PIRNR006078"/>
    </source>
</evidence>